<dbReference type="Pfam" id="PF20703">
    <property type="entry name" value="nSTAND1"/>
    <property type="match status" value="1"/>
</dbReference>
<dbReference type="Gene3D" id="3.40.50.300">
    <property type="entry name" value="P-loop containing nucleotide triphosphate hydrolases"/>
    <property type="match status" value="1"/>
</dbReference>
<dbReference type="EMBL" id="MTKO01000080">
    <property type="protein sequence ID" value="RWX45286.1"/>
    <property type="molecule type" value="Genomic_DNA"/>
</dbReference>
<evidence type="ECO:0000259" key="1">
    <source>
        <dbReference type="Pfam" id="PF20703"/>
    </source>
</evidence>
<proteinExistence type="predicted"/>
<name>A0A3S3QEC3_9BACT</name>
<comment type="caution">
    <text evidence="2">The sequence shown here is derived from an EMBL/GenBank/DDBJ whole genome shotgun (WGS) entry which is preliminary data.</text>
</comment>
<feature type="non-terminal residue" evidence="2">
    <location>
        <position position="472"/>
    </location>
</feature>
<dbReference type="InterPro" id="IPR027417">
    <property type="entry name" value="P-loop_NTPase"/>
</dbReference>
<dbReference type="AlphaFoldDB" id="A0A3S3QEC3"/>
<dbReference type="InterPro" id="IPR049052">
    <property type="entry name" value="nSTAND1"/>
</dbReference>
<dbReference type="Gene3D" id="3.40.50.1460">
    <property type="match status" value="1"/>
</dbReference>
<sequence length="472" mass="53543">MTKLHNALEALPCRHMLAILDCCFAGAFRWSSKRDFQPLPQVIYKERYDRFIRDAAWQVLTSASYDQKALDILSGNIRGEHGVAQQQEQQHSPFALALFEALHGAADTAPKDGDGVITATELYLYLRDEVEVPAEKLADHRQTPGLWPLNKHEHGEFIFLVPGYELDLPPAPDLTEQNNPYKGLSPYEKGDSELFFGRTTLIEELKKQVEEQPFIVVLGASGTGKSSLVKAGLLPTLEKEAKKGAGESGEDQASSWFIPQEIMRPGADPLPTLHSLLIRELPGVSAVREKNISLTKLIDQWAGKNPGQKLLLVIDQFEELITLCRHEEKRGAFIRELKQTQEDHSEILRIVLTLRSDFESQISQLDFWQGDWERAHRFIVRPMTQDELREVIEEPASAKVLYFEPRTLIDTLINEVLQTPGALPLLSFTLYELYRSYAKNPDGTRALTEANYKKNGEVIGSLRRRINKEYEK</sequence>
<feature type="domain" description="Novel STAND NTPase 1" evidence="1">
    <location>
        <begin position="180"/>
        <end position="471"/>
    </location>
</feature>
<organism evidence="2 3">
    <name type="scientific">Candidatus Electrothrix aarhusensis</name>
    <dbReference type="NCBI Taxonomy" id="1859131"/>
    <lineage>
        <taxon>Bacteria</taxon>
        <taxon>Pseudomonadati</taxon>
        <taxon>Thermodesulfobacteriota</taxon>
        <taxon>Desulfobulbia</taxon>
        <taxon>Desulfobulbales</taxon>
        <taxon>Desulfobulbaceae</taxon>
        <taxon>Candidatus Electrothrix</taxon>
    </lineage>
</organism>
<dbReference type="Proteomes" id="UP000287853">
    <property type="component" value="Unassembled WGS sequence"/>
</dbReference>
<evidence type="ECO:0000313" key="2">
    <source>
        <dbReference type="EMBL" id="RWX45286.1"/>
    </source>
</evidence>
<reference evidence="2 3" key="1">
    <citation type="submission" date="2017-01" db="EMBL/GenBank/DDBJ databases">
        <title>The cable genome- insights into the physiology and evolution of filamentous bacteria capable of sulfide oxidation via long distance electron transfer.</title>
        <authorList>
            <person name="Schreiber L."/>
            <person name="Bjerg J.T."/>
            <person name="Boggild A."/>
            <person name="Van De Vossenberg J."/>
            <person name="Meysman F."/>
            <person name="Nielsen L.P."/>
            <person name="Schramm A."/>
            <person name="Kjeldsen K.U."/>
        </authorList>
    </citation>
    <scope>NUCLEOTIDE SEQUENCE [LARGE SCALE GENOMIC DNA]</scope>
    <source>
        <strain evidence="2">MCF</strain>
    </source>
</reference>
<protein>
    <submittedName>
        <fullName evidence="2">ABC-type nitrate/sulfonate/bicarbonate transport system, ATPase component</fullName>
    </submittedName>
</protein>
<evidence type="ECO:0000313" key="3">
    <source>
        <dbReference type="Proteomes" id="UP000287853"/>
    </source>
</evidence>
<accession>A0A3S3QEC3</accession>
<dbReference type="SUPFAM" id="SSF52540">
    <property type="entry name" value="P-loop containing nucleoside triphosphate hydrolases"/>
    <property type="match status" value="1"/>
</dbReference>
<gene>
    <name evidence="2" type="ORF">H206_03869</name>
</gene>
<keyword evidence="3" id="KW-1185">Reference proteome</keyword>